<dbReference type="Pfam" id="PF13489">
    <property type="entry name" value="Methyltransf_23"/>
    <property type="match status" value="1"/>
</dbReference>
<keyword evidence="1" id="KW-0808">Transferase</keyword>
<evidence type="ECO:0000313" key="2">
    <source>
        <dbReference type="Proteomes" id="UP000480178"/>
    </source>
</evidence>
<dbReference type="GO" id="GO:0032259">
    <property type="term" value="P:methylation"/>
    <property type="evidence" value="ECO:0007669"/>
    <property type="project" value="UniProtKB-KW"/>
</dbReference>
<organism evidence="1 2">
    <name type="scientific">Rhodocytophaga rosea</name>
    <dbReference type="NCBI Taxonomy" id="2704465"/>
    <lineage>
        <taxon>Bacteria</taxon>
        <taxon>Pseudomonadati</taxon>
        <taxon>Bacteroidota</taxon>
        <taxon>Cytophagia</taxon>
        <taxon>Cytophagales</taxon>
        <taxon>Rhodocytophagaceae</taxon>
        <taxon>Rhodocytophaga</taxon>
    </lineage>
</organism>
<dbReference type="Gene3D" id="3.40.50.150">
    <property type="entry name" value="Vaccinia Virus protein VP39"/>
    <property type="match status" value="1"/>
</dbReference>
<dbReference type="KEGG" id="rhoz:GXP67_29755"/>
<protein>
    <submittedName>
        <fullName evidence="1">Class I SAM-dependent methyltransferase</fullName>
    </submittedName>
</protein>
<keyword evidence="2" id="KW-1185">Reference proteome</keyword>
<dbReference type="PANTHER" id="PTHR43861:SF6">
    <property type="entry name" value="METHYLTRANSFERASE TYPE 11"/>
    <property type="match status" value="1"/>
</dbReference>
<reference evidence="1 2" key="1">
    <citation type="submission" date="2020-01" db="EMBL/GenBank/DDBJ databases">
        <authorList>
            <person name="Kim M.K."/>
        </authorList>
    </citation>
    <scope>NUCLEOTIDE SEQUENCE [LARGE SCALE GENOMIC DNA]</scope>
    <source>
        <strain evidence="1 2">172606-1</strain>
    </source>
</reference>
<evidence type="ECO:0000313" key="1">
    <source>
        <dbReference type="EMBL" id="QHT70539.1"/>
    </source>
</evidence>
<dbReference type="CDD" id="cd02440">
    <property type="entry name" value="AdoMet_MTases"/>
    <property type="match status" value="1"/>
</dbReference>
<gene>
    <name evidence="1" type="ORF">GXP67_29755</name>
</gene>
<dbReference type="SUPFAM" id="SSF53335">
    <property type="entry name" value="S-adenosyl-L-methionine-dependent methyltransferases"/>
    <property type="match status" value="1"/>
</dbReference>
<dbReference type="RefSeq" id="WP_162446516.1">
    <property type="nucleotide sequence ID" value="NZ_CP048222.1"/>
</dbReference>
<sequence length="308" mass="35549">MVLSPITGKANVLLEEKKSTKEIIAGYKQAFNIDTSDYFNTTPFIEVYRCLDTDYRFYYPFHIAGNGSFYDQLQKQPWYYSEWKWEYQIALETFRSAGRLLEIGCGNGSFLKKMQTNAIHCIGLELSEDAISAGKNQGLDIRKELIEQHAEKNEETYDYVCAFQLLEHISAVHSLLEASLKVLKKGGLILVAVPNNDALFFKYKRNKINHLDHLYQATRLLNLPPHHMGLWNRKSLESLPKVYPLRLENIFTEPMNEHRKLLNQSILTDRMGIAGKVLNKTGATVLLESFFKEDFKYADTIMAIYTKL</sequence>
<proteinExistence type="predicted"/>
<name>A0A6C0GR45_9BACT</name>
<dbReference type="InterPro" id="IPR029063">
    <property type="entry name" value="SAM-dependent_MTases_sf"/>
</dbReference>
<dbReference type="Proteomes" id="UP000480178">
    <property type="component" value="Chromosome"/>
</dbReference>
<keyword evidence="1" id="KW-0489">Methyltransferase</keyword>
<dbReference type="AlphaFoldDB" id="A0A6C0GR45"/>
<dbReference type="GO" id="GO:0008168">
    <property type="term" value="F:methyltransferase activity"/>
    <property type="evidence" value="ECO:0007669"/>
    <property type="project" value="UniProtKB-KW"/>
</dbReference>
<dbReference type="PANTHER" id="PTHR43861">
    <property type="entry name" value="TRANS-ACONITATE 2-METHYLTRANSFERASE-RELATED"/>
    <property type="match status" value="1"/>
</dbReference>
<accession>A0A6C0GR45</accession>
<dbReference type="EMBL" id="CP048222">
    <property type="protein sequence ID" value="QHT70539.1"/>
    <property type="molecule type" value="Genomic_DNA"/>
</dbReference>